<dbReference type="InterPro" id="IPR004294">
    <property type="entry name" value="Carotenoid_Oase"/>
</dbReference>
<keyword evidence="2 5" id="KW-0479">Metal-binding</keyword>
<evidence type="ECO:0000313" key="8">
    <source>
        <dbReference type="Proteomes" id="UP000198921"/>
    </source>
</evidence>
<evidence type="ECO:0000313" key="7">
    <source>
        <dbReference type="EMBL" id="SDX31608.1"/>
    </source>
</evidence>
<keyword evidence="4 5" id="KW-0408">Iron</keyword>
<evidence type="ECO:0000256" key="5">
    <source>
        <dbReference type="PIRSR" id="PIRSR604294-1"/>
    </source>
</evidence>
<dbReference type="GO" id="GO:0010436">
    <property type="term" value="F:carotenoid dioxygenase activity"/>
    <property type="evidence" value="ECO:0007669"/>
    <property type="project" value="TreeGrafter"/>
</dbReference>
<sequence>MPDHPVPDPGRSLEGPLAPVTEEITAFDLPVTGTLPAELHGRYLRNGPNPLGLDDPVQHWFVGPGMVHGVRLRDGRAEWYRNRWVRSRQVAEALGERWAGGPVHAGMDFAANTHVIAHGGRTLATVEAGALPYELTDELETVGPCDFGGTLPGGYAAHTKLDRQTGDLHAVAYFWGWDHLQHVVVGPDGRVSSTTDVPVADGPMVHDFALTERYVVLLDLPVTFSMAAATAGSSLPYGWNPAHPARVGLLPREGTAREVRWSEVDPCWVFHTLNAYDDGDRVVVDLCRYGGSYDLSALSGQGPLTLDRWTVDPAAGRVGRQCLDDRPQELPRTDDRVVSRPHRYGYSVVTGEAGPATVRVDGSFADDAFTDALLKQDLATGRVEVHRFGRDAVVGEAVFAPSAPDAAEDDGYVLAFVHDPDRGATDLVVLAAQDFPGGPVARVHLPARVPLGFHGSWVPDR</sequence>
<accession>A0A1H3AQD3</accession>
<name>A0A1H3AQD3_9ACTN</name>
<evidence type="ECO:0000256" key="3">
    <source>
        <dbReference type="ARBA" id="ARBA00023002"/>
    </source>
</evidence>
<dbReference type="EC" id="1.13.11.-" evidence="6"/>
<organism evidence="7 8">
    <name type="scientific">Geodermatophilus africanus</name>
    <dbReference type="NCBI Taxonomy" id="1137993"/>
    <lineage>
        <taxon>Bacteria</taxon>
        <taxon>Bacillati</taxon>
        <taxon>Actinomycetota</taxon>
        <taxon>Actinomycetes</taxon>
        <taxon>Geodermatophilales</taxon>
        <taxon>Geodermatophilaceae</taxon>
        <taxon>Geodermatophilus</taxon>
    </lineage>
</organism>
<gene>
    <name evidence="7" type="ORF">SAMN05660209_00134</name>
</gene>
<feature type="binding site" evidence="5">
    <location>
        <position position="158"/>
    </location>
    <ligand>
        <name>Fe cation</name>
        <dbReference type="ChEBI" id="CHEBI:24875"/>
        <note>catalytic</note>
    </ligand>
</feature>
<evidence type="ECO:0000256" key="1">
    <source>
        <dbReference type="ARBA" id="ARBA00006787"/>
    </source>
</evidence>
<dbReference type="EMBL" id="FNOT01000001">
    <property type="protein sequence ID" value="SDX31608.1"/>
    <property type="molecule type" value="Genomic_DNA"/>
</dbReference>
<proteinExistence type="inferred from homology"/>
<dbReference type="GO" id="GO:0046872">
    <property type="term" value="F:metal ion binding"/>
    <property type="evidence" value="ECO:0007669"/>
    <property type="project" value="UniProtKB-KW"/>
</dbReference>
<keyword evidence="6 7" id="KW-0223">Dioxygenase</keyword>
<dbReference type="Proteomes" id="UP000198921">
    <property type="component" value="Unassembled WGS sequence"/>
</dbReference>
<protein>
    <recommendedName>
        <fullName evidence="6">Dioxygenase</fullName>
        <ecNumber evidence="6">1.13.11.-</ecNumber>
    </recommendedName>
</protein>
<dbReference type="GO" id="GO:0016121">
    <property type="term" value="P:carotene catabolic process"/>
    <property type="evidence" value="ECO:0007669"/>
    <property type="project" value="TreeGrafter"/>
</dbReference>
<reference evidence="8" key="1">
    <citation type="submission" date="2016-10" db="EMBL/GenBank/DDBJ databases">
        <authorList>
            <person name="Varghese N."/>
            <person name="Submissions S."/>
        </authorList>
    </citation>
    <scope>NUCLEOTIDE SEQUENCE [LARGE SCALE GENOMIC DNA]</scope>
    <source>
        <strain evidence="8">DSM 45422</strain>
    </source>
</reference>
<dbReference type="AlphaFoldDB" id="A0A1H3AQD3"/>
<feature type="binding site" evidence="5">
    <location>
        <position position="206"/>
    </location>
    <ligand>
        <name>Fe cation</name>
        <dbReference type="ChEBI" id="CHEBI:24875"/>
        <note>catalytic</note>
    </ligand>
</feature>
<comment type="similarity">
    <text evidence="1 6">Belongs to the carotenoid oxygenase family.</text>
</comment>
<comment type="cofactor">
    <cofactor evidence="5 6">
        <name>Fe(2+)</name>
        <dbReference type="ChEBI" id="CHEBI:29033"/>
    </cofactor>
    <text evidence="5 6">Binds 1 Fe(2+) ion per subunit.</text>
</comment>
<dbReference type="PANTHER" id="PTHR10543">
    <property type="entry name" value="BETA-CAROTENE DIOXYGENASE"/>
    <property type="match status" value="1"/>
</dbReference>
<feature type="binding site" evidence="5">
    <location>
        <position position="271"/>
    </location>
    <ligand>
        <name>Fe cation</name>
        <dbReference type="ChEBI" id="CHEBI:24875"/>
        <note>catalytic</note>
    </ligand>
</feature>
<dbReference type="STRING" id="1137993.SAMN05660209_00134"/>
<keyword evidence="3 6" id="KW-0560">Oxidoreductase</keyword>
<evidence type="ECO:0000256" key="4">
    <source>
        <dbReference type="ARBA" id="ARBA00023004"/>
    </source>
</evidence>
<dbReference type="OrthoDB" id="6636843at2"/>
<dbReference type="RefSeq" id="WP_091150419.1">
    <property type="nucleotide sequence ID" value="NZ_FNOT01000001.1"/>
</dbReference>
<evidence type="ECO:0000256" key="6">
    <source>
        <dbReference type="RuleBase" id="RU364048"/>
    </source>
</evidence>
<dbReference type="Pfam" id="PF03055">
    <property type="entry name" value="RPE65"/>
    <property type="match status" value="1"/>
</dbReference>
<feature type="binding site" evidence="5">
    <location>
        <position position="454"/>
    </location>
    <ligand>
        <name>Fe cation</name>
        <dbReference type="ChEBI" id="CHEBI:24875"/>
        <note>catalytic</note>
    </ligand>
</feature>
<evidence type="ECO:0000256" key="2">
    <source>
        <dbReference type="ARBA" id="ARBA00022723"/>
    </source>
</evidence>
<dbReference type="PANTHER" id="PTHR10543:SF89">
    <property type="entry name" value="CAROTENOID 9,10(9',10')-CLEAVAGE DIOXYGENASE 1"/>
    <property type="match status" value="1"/>
</dbReference>
<keyword evidence="8" id="KW-1185">Reference proteome</keyword>